<evidence type="ECO:0000313" key="2">
    <source>
        <dbReference type="EMBL" id="HGK27342.1"/>
    </source>
</evidence>
<accession>A0A7C4GFS3</accession>
<feature type="signal peptide" evidence="1">
    <location>
        <begin position="1"/>
        <end position="23"/>
    </location>
</feature>
<feature type="chain" id="PRO_5028338847" description="TRL-like protein family" evidence="1">
    <location>
        <begin position="24"/>
        <end position="100"/>
    </location>
</feature>
<dbReference type="AlphaFoldDB" id="A0A7C4GFS3"/>
<protein>
    <recommendedName>
        <fullName evidence="3">TRL-like protein family</fullName>
    </recommendedName>
</protein>
<dbReference type="Pfam" id="PF13146">
    <property type="entry name" value="TRL"/>
    <property type="match status" value="1"/>
</dbReference>
<proteinExistence type="predicted"/>
<evidence type="ECO:0008006" key="3">
    <source>
        <dbReference type="Google" id="ProtNLM"/>
    </source>
</evidence>
<comment type="caution">
    <text evidence="2">The sequence shown here is derived from an EMBL/GenBank/DDBJ whole genome shotgun (WGS) entry which is preliminary data.</text>
</comment>
<evidence type="ECO:0000256" key="1">
    <source>
        <dbReference type="SAM" id="SignalP"/>
    </source>
</evidence>
<dbReference type="PROSITE" id="PS51257">
    <property type="entry name" value="PROKAR_LIPOPROTEIN"/>
    <property type="match status" value="1"/>
</dbReference>
<keyword evidence="1" id="KW-0732">Signal</keyword>
<sequence length="100" mass="10465">MRKALLLTAIMAVCLTATGCFYAAIKMPQPAVAYYGPTSATGSKMGEASFTNILGIIVTGDASIDAAMKKAGITKVHHIDQSVTNILGLFSTYTTVVYGE</sequence>
<name>A0A7C4GFS3_UNCW3</name>
<organism evidence="2">
    <name type="scientific">candidate division WOR-3 bacterium</name>
    <dbReference type="NCBI Taxonomy" id="2052148"/>
    <lineage>
        <taxon>Bacteria</taxon>
        <taxon>Bacteria division WOR-3</taxon>
    </lineage>
</organism>
<reference evidence="2" key="1">
    <citation type="journal article" date="2020" name="mSystems">
        <title>Genome- and Community-Level Interaction Insights into Carbon Utilization and Element Cycling Functions of Hydrothermarchaeota in Hydrothermal Sediment.</title>
        <authorList>
            <person name="Zhou Z."/>
            <person name="Liu Y."/>
            <person name="Xu W."/>
            <person name="Pan J."/>
            <person name="Luo Z.H."/>
            <person name="Li M."/>
        </authorList>
    </citation>
    <scope>NUCLEOTIDE SEQUENCE [LARGE SCALE GENOMIC DNA]</scope>
    <source>
        <strain evidence="2">SpSt-488</strain>
    </source>
</reference>
<dbReference type="EMBL" id="DSUT01000004">
    <property type="protein sequence ID" value="HGK27342.1"/>
    <property type="molecule type" value="Genomic_DNA"/>
</dbReference>
<dbReference type="InterPro" id="IPR025113">
    <property type="entry name" value="TRL-like"/>
</dbReference>
<gene>
    <name evidence="2" type="ORF">ENS41_00100</name>
</gene>